<dbReference type="SUPFAM" id="SSF53448">
    <property type="entry name" value="Nucleotide-diphospho-sugar transferases"/>
    <property type="match status" value="1"/>
</dbReference>
<keyword evidence="2" id="KW-0808">Transferase</keyword>
<evidence type="ECO:0000313" key="2">
    <source>
        <dbReference type="EMBL" id="QEC54859.1"/>
    </source>
</evidence>
<accession>A0A5B8UFE8</accession>
<dbReference type="CDD" id="cd06433">
    <property type="entry name" value="GT_2_WfgS_like"/>
    <property type="match status" value="1"/>
</dbReference>
<protein>
    <submittedName>
        <fullName evidence="2">Glycosyltransferase</fullName>
    </submittedName>
</protein>
<organism evidence="2 3">
    <name type="scientific">Flavisolibacter ginsenosidimutans</name>
    <dbReference type="NCBI Taxonomy" id="661481"/>
    <lineage>
        <taxon>Bacteria</taxon>
        <taxon>Pseudomonadati</taxon>
        <taxon>Bacteroidota</taxon>
        <taxon>Chitinophagia</taxon>
        <taxon>Chitinophagales</taxon>
        <taxon>Chitinophagaceae</taxon>
        <taxon>Flavisolibacter</taxon>
    </lineage>
</organism>
<dbReference type="EMBL" id="CP042433">
    <property type="protein sequence ID" value="QEC54859.1"/>
    <property type="molecule type" value="Genomic_DNA"/>
</dbReference>
<dbReference type="RefSeq" id="WP_146782390.1">
    <property type="nucleotide sequence ID" value="NZ_BAABIO010000006.1"/>
</dbReference>
<keyword evidence="3" id="KW-1185">Reference proteome</keyword>
<name>A0A5B8UFE8_9BACT</name>
<dbReference type="InterPro" id="IPR001173">
    <property type="entry name" value="Glyco_trans_2-like"/>
</dbReference>
<dbReference type="GO" id="GO:0016758">
    <property type="term" value="F:hexosyltransferase activity"/>
    <property type="evidence" value="ECO:0007669"/>
    <property type="project" value="UniProtKB-ARBA"/>
</dbReference>
<proteinExistence type="predicted"/>
<evidence type="ECO:0000259" key="1">
    <source>
        <dbReference type="Pfam" id="PF00535"/>
    </source>
</evidence>
<dbReference type="PANTHER" id="PTHR22916">
    <property type="entry name" value="GLYCOSYLTRANSFERASE"/>
    <property type="match status" value="1"/>
</dbReference>
<dbReference type="PANTHER" id="PTHR22916:SF3">
    <property type="entry name" value="UDP-GLCNAC:BETAGAL BETA-1,3-N-ACETYLGLUCOSAMINYLTRANSFERASE-LIKE PROTEIN 1"/>
    <property type="match status" value="1"/>
</dbReference>
<evidence type="ECO:0000313" key="3">
    <source>
        <dbReference type="Proteomes" id="UP000321204"/>
    </source>
</evidence>
<gene>
    <name evidence="2" type="ORF">FSB75_02730</name>
</gene>
<dbReference type="InterPro" id="IPR029044">
    <property type="entry name" value="Nucleotide-diphossugar_trans"/>
</dbReference>
<feature type="domain" description="Glycosyltransferase 2-like" evidence="1">
    <location>
        <begin position="33"/>
        <end position="133"/>
    </location>
</feature>
<reference evidence="2 3" key="1">
    <citation type="journal article" date="2015" name="Int. J. Syst. Evol. Microbiol.">
        <title>Flavisolibacter ginsenosidimutans sp. nov., with ginsenoside-converting activity isolated from soil used for cultivating ginseng.</title>
        <authorList>
            <person name="Zhao Y."/>
            <person name="Liu Q."/>
            <person name="Kang M.S."/>
            <person name="Jin F."/>
            <person name="Yu H."/>
            <person name="Im W.T."/>
        </authorList>
    </citation>
    <scope>NUCLEOTIDE SEQUENCE [LARGE SCALE GENOMIC DNA]</scope>
    <source>
        <strain evidence="2 3">Gsoil 636</strain>
    </source>
</reference>
<dbReference type="Gene3D" id="3.90.550.10">
    <property type="entry name" value="Spore Coat Polysaccharide Biosynthesis Protein SpsA, Chain A"/>
    <property type="match status" value="1"/>
</dbReference>
<dbReference type="Proteomes" id="UP000321204">
    <property type="component" value="Chromosome"/>
</dbReference>
<dbReference type="OrthoDB" id="9788101at2"/>
<dbReference type="AlphaFoldDB" id="A0A5B8UFE8"/>
<sequence length="303" mass="34605">MTRSSAFPGNSFLQEVPYKKLTALHGNHSPQISVIIPTRNSAATVAHALDSLLCQSFTDFEVLVIDGQSTDETIEILKQYAHSDKRIQWWSEFDEGIYDAINKGITKAGGEWLYFLGSDDTLHEKDVFEGVMRIAVSQPGAKMIYGNVLLSASIGFDYESLVFAGEFHSSRLLTANICQQAIFYHRSLFASFGKFNTNYKLLADWDFNLRCFNRISSFYTDRIIANFSAGASSAQYKDKAFQKDWIQNLVFIYPYSPKHRYFRKWKGALLTLFLRELLSLHIIRAIRVSKVLFYQLNTPALHT</sequence>
<dbReference type="Pfam" id="PF00535">
    <property type="entry name" value="Glycos_transf_2"/>
    <property type="match status" value="1"/>
</dbReference>
<dbReference type="KEGG" id="fgg:FSB75_02730"/>